<keyword evidence="2" id="KW-1185">Reference proteome</keyword>
<organism evidence="1 2">
    <name type="scientific">Nephila pilipes</name>
    <name type="common">Giant wood spider</name>
    <name type="synonym">Nephila maculata</name>
    <dbReference type="NCBI Taxonomy" id="299642"/>
    <lineage>
        <taxon>Eukaryota</taxon>
        <taxon>Metazoa</taxon>
        <taxon>Ecdysozoa</taxon>
        <taxon>Arthropoda</taxon>
        <taxon>Chelicerata</taxon>
        <taxon>Arachnida</taxon>
        <taxon>Araneae</taxon>
        <taxon>Araneomorphae</taxon>
        <taxon>Entelegynae</taxon>
        <taxon>Araneoidea</taxon>
        <taxon>Nephilidae</taxon>
        <taxon>Nephila</taxon>
    </lineage>
</organism>
<dbReference type="EMBL" id="BMAW01132837">
    <property type="protein sequence ID" value="GFU45235.1"/>
    <property type="molecule type" value="Genomic_DNA"/>
</dbReference>
<gene>
    <name evidence="1" type="ORF">NPIL_472941</name>
</gene>
<accession>A0A8X6UPL2</accession>
<evidence type="ECO:0000313" key="2">
    <source>
        <dbReference type="Proteomes" id="UP000887013"/>
    </source>
</evidence>
<sequence>MEVQLVLVQRLQGSRLLESSEAGFRWRQGQHGAGAGAGMGGLGDMMEQELTWQQLSWNKWLEVWRSAGWRRSRVPVQSWCRGEWYGGGAGYWYSHYFMTSYG</sequence>
<proteinExistence type="predicted"/>
<comment type="caution">
    <text evidence="1">The sequence shown here is derived from an EMBL/GenBank/DDBJ whole genome shotgun (WGS) entry which is preliminary data.</text>
</comment>
<reference evidence="1" key="1">
    <citation type="submission" date="2020-08" db="EMBL/GenBank/DDBJ databases">
        <title>Multicomponent nature underlies the extraordinary mechanical properties of spider dragline silk.</title>
        <authorList>
            <person name="Kono N."/>
            <person name="Nakamura H."/>
            <person name="Mori M."/>
            <person name="Yoshida Y."/>
            <person name="Ohtoshi R."/>
            <person name="Malay A.D."/>
            <person name="Moran D.A.P."/>
            <person name="Tomita M."/>
            <person name="Numata K."/>
            <person name="Arakawa K."/>
        </authorList>
    </citation>
    <scope>NUCLEOTIDE SEQUENCE</scope>
</reference>
<evidence type="ECO:0000313" key="1">
    <source>
        <dbReference type="EMBL" id="GFU45235.1"/>
    </source>
</evidence>
<name>A0A8X6UPL2_NEPPI</name>
<protein>
    <submittedName>
        <fullName evidence="1">Uncharacterized protein</fullName>
    </submittedName>
</protein>
<dbReference type="AlphaFoldDB" id="A0A8X6UPL2"/>
<dbReference type="Proteomes" id="UP000887013">
    <property type="component" value="Unassembled WGS sequence"/>
</dbReference>